<dbReference type="GO" id="GO:0005829">
    <property type="term" value="C:cytosol"/>
    <property type="evidence" value="ECO:0007669"/>
    <property type="project" value="TreeGrafter"/>
</dbReference>
<dbReference type="AlphaFoldDB" id="A0A1G8ALM9"/>
<evidence type="ECO:0000256" key="4">
    <source>
        <dbReference type="ARBA" id="ARBA00023204"/>
    </source>
</evidence>
<dbReference type="Pfam" id="PF00817">
    <property type="entry name" value="IMS"/>
    <property type="match status" value="1"/>
</dbReference>
<evidence type="ECO:0000256" key="5">
    <source>
        <dbReference type="ARBA" id="ARBA00023236"/>
    </source>
</evidence>
<dbReference type="GO" id="GO:0042276">
    <property type="term" value="P:error-prone translesion synthesis"/>
    <property type="evidence" value="ECO:0007669"/>
    <property type="project" value="TreeGrafter"/>
</dbReference>
<feature type="domain" description="UmuC" evidence="7">
    <location>
        <begin position="2"/>
        <end position="191"/>
    </location>
</feature>
<evidence type="ECO:0000313" key="9">
    <source>
        <dbReference type="Proteomes" id="UP000199009"/>
    </source>
</evidence>
<evidence type="ECO:0000256" key="1">
    <source>
        <dbReference type="ARBA" id="ARBA00010945"/>
    </source>
</evidence>
<dbReference type="InterPro" id="IPR043128">
    <property type="entry name" value="Rev_trsase/Diguanyl_cyclase"/>
</dbReference>
<dbReference type="GO" id="GO:0006281">
    <property type="term" value="P:DNA repair"/>
    <property type="evidence" value="ECO:0007669"/>
    <property type="project" value="UniProtKB-KW"/>
</dbReference>
<dbReference type="PROSITE" id="PS50173">
    <property type="entry name" value="UMUC"/>
    <property type="match status" value="1"/>
</dbReference>
<name>A0A1G8ALM9_9MICO</name>
<evidence type="ECO:0000256" key="3">
    <source>
        <dbReference type="ARBA" id="ARBA00023199"/>
    </source>
</evidence>
<dbReference type="CDD" id="cd01700">
    <property type="entry name" value="PolY_Pol_V_umuC"/>
    <property type="match status" value="1"/>
</dbReference>
<dbReference type="InterPro" id="IPR050116">
    <property type="entry name" value="DNA_polymerase-Y"/>
</dbReference>
<keyword evidence="2" id="KW-0227">DNA damage</keyword>
<dbReference type="PANTHER" id="PTHR11076">
    <property type="entry name" value="DNA REPAIR POLYMERASE UMUC / TRANSFERASE FAMILY MEMBER"/>
    <property type="match status" value="1"/>
</dbReference>
<evidence type="ECO:0000256" key="2">
    <source>
        <dbReference type="ARBA" id="ARBA00022763"/>
    </source>
</evidence>
<dbReference type="EMBL" id="LT629692">
    <property type="protein sequence ID" value="SDH21759.1"/>
    <property type="molecule type" value="Genomic_DNA"/>
</dbReference>
<dbReference type="Gene3D" id="1.10.150.20">
    <property type="entry name" value="5' to 3' exonuclease, C-terminal subdomain"/>
    <property type="match status" value="1"/>
</dbReference>
<dbReference type="STRING" id="370764.SAMN04489810_2413"/>
<dbReference type="InterPro" id="IPR001126">
    <property type="entry name" value="UmuC"/>
</dbReference>
<dbReference type="Pfam" id="PF13438">
    <property type="entry name" value="DUF4113"/>
    <property type="match status" value="1"/>
</dbReference>
<evidence type="ECO:0000256" key="6">
    <source>
        <dbReference type="ARBA" id="ARBA00025589"/>
    </source>
</evidence>
<dbReference type="GO" id="GO:0003684">
    <property type="term" value="F:damaged DNA binding"/>
    <property type="evidence" value="ECO:0007669"/>
    <property type="project" value="InterPro"/>
</dbReference>
<protein>
    <submittedName>
        <fullName evidence="8">DNA polymerase V</fullName>
    </submittedName>
</protein>
<keyword evidence="9" id="KW-1185">Reference proteome</keyword>
<dbReference type="InterPro" id="IPR025188">
    <property type="entry name" value="DUF4113"/>
</dbReference>
<keyword evidence="3" id="KW-0741">SOS mutagenesis</keyword>
<dbReference type="RefSeq" id="WP_091490456.1">
    <property type="nucleotide sequence ID" value="NZ_LT629692.1"/>
</dbReference>
<gene>
    <name evidence="8" type="ORF">SAMN04489810_2413</name>
</gene>
<reference evidence="8 9" key="1">
    <citation type="submission" date="2016-10" db="EMBL/GenBank/DDBJ databases">
        <authorList>
            <person name="de Groot N.N."/>
        </authorList>
    </citation>
    <scope>NUCLEOTIDE SEQUENCE [LARGE SCALE GENOMIC DNA]</scope>
    <source>
        <strain evidence="8 9">DSM 23142</strain>
    </source>
</reference>
<dbReference type="OrthoDB" id="9808813at2"/>
<comment type="function">
    <text evidence="6">Poorly processive, error-prone DNA polymerase involved in untargeted mutagenesis. Copies undamaged DNA at stalled replication forks, which arise in vivo from mismatched or misaligned primer ends. These misaligned primers can be extended by PolIV. Exhibits no 3'-5' exonuclease (proofreading) activity. May be involved in translesional synthesis, in conjunction with the beta clamp from PolIII.</text>
</comment>
<accession>A0A1G8ALM9</accession>
<evidence type="ECO:0000259" key="7">
    <source>
        <dbReference type="PROSITE" id="PS50173"/>
    </source>
</evidence>
<dbReference type="GO" id="GO:0009432">
    <property type="term" value="P:SOS response"/>
    <property type="evidence" value="ECO:0007669"/>
    <property type="project" value="UniProtKB-KW"/>
</dbReference>
<keyword evidence="4" id="KW-0234">DNA repair</keyword>
<sequence length="434" mass="47927">MLAHVDVNSAYASFERIFRPDLATVPLVVLSNNDGMVVAASRDAKAMGLDLGEPWFKIRPYAQRLGVIAVSSNYELYGSMSAKVMQVLSRYTADLDIYSIDEAFLTVPPHIVREPGAMQTWAREIKDTLAKLVGVPVCVGVANTRTTAKLANKWAKKAAPFDGVCVWPDIATEDRHQLMARLPVSELWGIASRLEKRLNAIGVRSIAHLAAADPTIVRKNTSVVTMRTALEVRGVPCIDAEPNHDGKKQQLIVSRSFGEKITTVAEMRQVLSIYAQRAATRLVRHGQVAKLLTAFASVSPFDNSDRAESGGGRRSLFPQTVARLPTPTADPVQLTKAAHALLPHLSDGVRYAKAGMMLTDLRKADEHQTLDMFRHAHEEHHIADLMARIQRKTGHDTLGLGYAGLRPGPKWQMKREMLTKRATTHWDELVTVRA</sequence>
<dbReference type="GO" id="GO:0003887">
    <property type="term" value="F:DNA-directed DNA polymerase activity"/>
    <property type="evidence" value="ECO:0007669"/>
    <property type="project" value="TreeGrafter"/>
</dbReference>
<dbReference type="InterPro" id="IPR043502">
    <property type="entry name" value="DNA/RNA_pol_sf"/>
</dbReference>
<proteinExistence type="inferred from homology"/>
<dbReference type="Gene3D" id="3.40.1170.60">
    <property type="match status" value="1"/>
</dbReference>
<dbReference type="Gene3D" id="3.30.70.270">
    <property type="match status" value="1"/>
</dbReference>
<dbReference type="InterPro" id="IPR017961">
    <property type="entry name" value="DNA_pol_Y-fam_little_finger"/>
</dbReference>
<dbReference type="PANTHER" id="PTHR11076:SF34">
    <property type="entry name" value="PROTEIN UMUC"/>
    <property type="match status" value="1"/>
</dbReference>
<dbReference type="SUPFAM" id="SSF56672">
    <property type="entry name" value="DNA/RNA polymerases"/>
    <property type="match status" value="1"/>
</dbReference>
<organism evidence="8 9">
    <name type="scientific">Microbacterium pygmaeum</name>
    <dbReference type="NCBI Taxonomy" id="370764"/>
    <lineage>
        <taxon>Bacteria</taxon>
        <taxon>Bacillati</taxon>
        <taxon>Actinomycetota</taxon>
        <taxon>Actinomycetes</taxon>
        <taxon>Micrococcales</taxon>
        <taxon>Microbacteriaceae</taxon>
        <taxon>Microbacterium</taxon>
    </lineage>
</organism>
<keyword evidence="5" id="KW-0742">SOS response</keyword>
<dbReference type="Proteomes" id="UP000199009">
    <property type="component" value="Chromosome I"/>
</dbReference>
<evidence type="ECO:0000313" key="8">
    <source>
        <dbReference type="EMBL" id="SDH21759.1"/>
    </source>
</evidence>
<comment type="similarity">
    <text evidence="1">Belongs to the DNA polymerase type-Y family.</text>
</comment>
<dbReference type="Pfam" id="PF11799">
    <property type="entry name" value="IMS_C"/>
    <property type="match status" value="1"/>
</dbReference>